<accession>A0A834R1D7</accession>
<protein>
    <recommendedName>
        <fullName evidence="7">Large ribosomal subunit protein eL38</fullName>
    </recommendedName>
    <alternativeName>
        <fullName evidence="8">60S ribosomal protein L38</fullName>
    </alternativeName>
</protein>
<dbReference type="GO" id="GO:0006412">
    <property type="term" value="P:translation"/>
    <property type="evidence" value="ECO:0007669"/>
    <property type="project" value="InterPro"/>
</dbReference>
<dbReference type="Gene3D" id="3.40.630.30">
    <property type="match status" value="1"/>
</dbReference>
<dbReference type="GO" id="GO:1990904">
    <property type="term" value="C:ribonucleoprotein complex"/>
    <property type="evidence" value="ECO:0007669"/>
    <property type="project" value="UniProtKB-KW"/>
</dbReference>
<dbReference type="InterPro" id="IPR038464">
    <property type="entry name" value="Ribosomal_eL38_sf"/>
</dbReference>
<evidence type="ECO:0000256" key="8">
    <source>
        <dbReference type="ARBA" id="ARBA00035338"/>
    </source>
</evidence>
<evidence type="ECO:0000256" key="3">
    <source>
        <dbReference type="ARBA" id="ARBA00022679"/>
    </source>
</evidence>
<dbReference type="PANTHER" id="PTHR13256">
    <property type="entry name" value="N-ACETYLTRANSFERASE 9"/>
    <property type="match status" value="1"/>
</dbReference>
<keyword evidence="3 11" id="KW-0808">Transferase</keyword>
<name>A0A834R1D7_SARSC</name>
<dbReference type="Gene3D" id="3.30.720.90">
    <property type="match status" value="1"/>
</dbReference>
<dbReference type="EMBL" id="WVUK01000066">
    <property type="protein sequence ID" value="KAF7487925.1"/>
    <property type="molecule type" value="Genomic_DNA"/>
</dbReference>
<evidence type="ECO:0000256" key="4">
    <source>
        <dbReference type="ARBA" id="ARBA00022980"/>
    </source>
</evidence>
<dbReference type="FunFam" id="3.30.720.90:FF:000001">
    <property type="entry name" value="60S ribosomal protein L38"/>
    <property type="match status" value="1"/>
</dbReference>
<comment type="similarity">
    <text evidence="1 9">Belongs to the eukaryotic ribosomal protein eL38 family.</text>
</comment>
<dbReference type="InterPro" id="IPR016181">
    <property type="entry name" value="Acyl_CoA_acyltransferase"/>
</dbReference>
<evidence type="ECO:0000256" key="7">
    <source>
        <dbReference type="ARBA" id="ARBA00035235"/>
    </source>
</evidence>
<dbReference type="InterPro" id="IPR039135">
    <property type="entry name" value="NAT9-like"/>
</dbReference>
<reference evidence="12" key="3">
    <citation type="submission" date="2022-06" db="UniProtKB">
        <authorList>
            <consortium name="EnsemblMetazoa"/>
        </authorList>
    </citation>
    <scope>IDENTIFICATION</scope>
</reference>
<feature type="domain" description="N-acetyltransferase" evidence="10">
    <location>
        <begin position="81"/>
        <end position="238"/>
    </location>
</feature>
<keyword evidence="13" id="KW-1185">Reference proteome</keyword>
<dbReference type="GO" id="GO:0003735">
    <property type="term" value="F:structural constituent of ribosome"/>
    <property type="evidence" value="ECO:0007669"/>
    <property type="project" value="InterPro"/>
</dbReference>
<dbReference type="AlphaFoldDB" id="A0A834R1D7"/>
<gene>
    <name evidence="11" type="ORF">SSS_3395</name>
</gene>
<dbReference type="Proteomes" id="UP000070412">
    <property type="component" value="Unassembled WGS sequence"/>
</dbReference>
<evidence type="ECO:0000256" key="9">
    <source>
        <dbReference type="RuleBase" id="RU003445"/>
    </source>
</evidence>
<organism evidence="11">
    <name type="scientific">Sarcoptes scabiei</name>
    <name type="common">Itch mite</name>
    <name type="synonym">Acarus scabiei</name>
    <dbReference type="NCBI Taxonomy" id="52283"/>
    <lineage>
        <taxon>Eukaryota</taxon>
        <taxon>Metazoa</taxon>
        <taxon>Ecdysozoa</taxon>
        <taxon>Arthropoda</taxon>
        <taxon>Chelicerata</taxon>
        <taxon>Arachnida</taxon>
        <taxon>Acari</taxon>
        <taxon>Acariformes</taxon>
        <taxon>Sarcoptiformes</taxon>
        <taxon>Astigmata</taxon>
        <taxon>Psoroptidia</taxon>
        <taxon>Sarcoptoidea</taxon>
        <taxon>Sarcoptidae</taxon>
        <taxon>Sarcoptinae</taxon>
        <taxon>Sarcoptes</taxon>
    </lineage>
</organism>
<dbReference type="EnsemblMetazoa" id="SSS_3395s_mrna">
    <property type="protein sequence ID" value="KAF7487925.1"/>
    <property type="gene ID" value="SSS_3395"/>
</dbReference>
<dbReference type="SUPFAM" id="SSF55729">
    <property type="entry name" value="Acyl-CoA N-acyltransferases (Nat)"/>
    <property type="match status" value="1"/>
</dbReference>
<keyword evidence="4 9" id="KW-0689">Ribosomal protein</keyword>
<dbReference type="InterPro" id="IPR002675">
    <property type="entry name" value="Ribosomal_eL38"/>
</dbReference>
<evidence type="ECO:0000256" key="6">
    <source>
        <dbReference type="ARBA" id="ARBA00023315"/>
    </source>
</evidence>
<evidence type="ECO:0000256" key="5">
    <source>
        <dbReference type="ARBA" id="ARBA00023274"/>
    </source>
</evidence>
<keyword evidence="5 9" id="KW-0687">Ribonucleoprotein</keyword>
<sequence>MPKEIKEIKDFLLTARRKDAKSVKIKKNKDNLTKFKVRCSKYLYTLVIKDREKADKLKQSLPPGLQFTNYHKRRRIQSESIILVPYREHHVPKYHQWMQNSELLYLTNSEPLTLEEEFKNLESWTNDPYKCTFIIIDRHRFDLLRGEINDIEDVKRREVQSMIGDVNIFWLQDDEANDVGEIEVMIAEKSARNRGFGREATILMLKFAYEVVGLRRFQAKIKMTNRISQKLFTETLGFKEVSRSEIFDEITYRCDFESNNALLALIIGKKNVIDVSES</sequence>
<dbReference type="GO" id="GO:0008080">
    <property type="term" value="F:N-acetyltransferase activity"/>
    <property type="evidence" value="ECO:0007669"/>
    <property type="project" value="InterPro"/>
</dbReference>
<evidence type="ECO:0000313" key="13">
    <source>
        <dbReference type="Proteomes" id="UP000070412"/>
    </source>
</evidence>
<evidence type="ECO:0000313" key="11">
    <source>
        <dbReference type="EMBL" id="KAF7487925.1"/>
    </source>
</evidence>
<evidence type="ECO:0000256" key="1">
    <source>
        <dbReference type="ARBA" id="ARBA00007803"/>
    </source>
</evidence>
<reference evidence="13" key="1">
    <citation type="journal article" date="2020" name="PLoS Negl. Trop. Dis.">
        <title>High-quality nuclear genome for Sarcoptes scabiei-A critical resource for a neglected parasite.</title>
        <authorList>
            <person name="Korhonen P.K."/>
            <person name="Gasser R.B."/>
            <person name="Ma G."/>
            <person name="Wang T."/>
            <person name="Stroehlein A.J."/>
            <person name="Young N.D."/>
            <person name="Ang C.S."/>
            <person name="Fernando D.D."/>
            <person name="Lu H.C."/>
            <person name="Taylor S."/>
            <person name="Reynolds S.L."/>
            <person name="Mofiz E."/>
            <person name="Najaraj S.H."/>
            <person name="Gowda H."/>
            <person name="Madugundu A."/>
            <person name="Renuse S."/>
            <person name="Holt D."/>
            <person name="Pandey A."/>
            <person name="Papenfuss A.T."/>
            <person name="Fischer K."/>
        </authorList>
    </citation>
    <scope>NUCLEOTIDE SEQUENCE [LARGE SCALE GENOMIC DNA]</scope>
</reference>
<dbReference type="GO" id="GO:0005840">
    <property type="term" value="C:ribosome"/>
    <property type="evidence" value="ECO:0007669"/>
    <property type="project" value="UniProtKB-KW"/>
</dbReference>
<dbReference type="PANTHER" id="PTHR13256:SF16">
    <property type="entry name" value="ALPHA_BETA-TUBULIN-N-ACETYLTRANSFERASE 9"/>
    <property type="match status" value="1"/>
</dbReference>
<reference evidence="11" key="2">
    <citation type="submission" date="2020-01" db="EMBL/GenBank/DDBJ databases">
        <authorList>
            <person name="Korhonen P.K.K."/>
            <person name="Guangxu M.G."/>
            <person name="Wang T.W."/>
            <person name="Stroehlein A.J.S."/>
            <person name="Young N.D."/>
            <person name="Ang C.-S.A."/>
            <person name="Fernando D.W.F."/>
            <person name="Lu H.L."/>
            <person name="Taylor S.T."/>
            <person name="Ehtesham M.E.M."/>
            <person name="Najaraj S.H.N."/>
            <person name="Harsha G.H.G."/>
            <person name="Madugundu A.M."/>
            <person name="Renuse S.R."/>
            <person name="Holt D.H."/>
            <person name="Pandey A.P."/>
            <person name="Papenfuss A.P."/>
            <person name="Gasser R.B.G."/>
            <person name="Fischer K.F."/>
        </authorList>
    </citation>
    <scope>NUCLEOTIDE SEQUENCE</scope>
    <source>
        <strain evidence="11">SSS_KF_BRIS2020</strain>
    </source>
</reference>
<dbReference type="InterPro" id="IPR000182">
    <property type="entry name" value="GNAT_dom"/>
</dbReference>
<evidence type="ECO:0000313" key="12">
    <source>
        <dbReference type="EnsemblMetazoa" id="KAF7487925.1"/>
    </source>
</evidence>
<dbReference type="Pfam" id="PF13302">
    <property type="entry name" value="Acetyltransf_3"/>
    <property type="match status" value="1"/>
</dbReference>
<evidence type="ECO:0000259" key="10">
    <source>
        <dbReference type="Pfam" id="PF13302"/>
    </source>
</evidence>
<keyword evidence="6" id="KW-0012">Acyltransferase</keyword>
<evidence type="ECO:0000256" key="2">
    <source>
        <dbReference type="ARBA" id="ARBA00009342"/>
    </source>
</evidence>
<comment type="similarity">
    <text evidence="2">Belongs to the acetyltransferase family. GNAT subfamily.</text>
</comment>
<dbReference type="OrthoDB" id="5043642at2759"/>
<dbReference type="Pfam" id="PF01781">
    <property type="entry name" value="Ribosomal_L38e"/>
    <property type="match status" value="1"/>
</dbReference>
<proteinExistence type="inferred from homology"/>